<protein>
    <submittedName>
        <fullName evidence="2">DUF3256 family protein</fullName>
    </submittedName>
</protein>
<proteinExistence type="predicted"/>
<dbReference type="SUPFAM" id="SSF160925">
    <property type="entry name" value="PG1388-like"/>
    <property type="match status" value="1"/>
</dbReference>
<feature type="signal peptide" evidence="1">
    <location>
        <begin position="1"/>
        <end position="20"/>
    </location>
</feature>
<reference evidence="2" key="2">
    <citation type="submission" date="2021-09" db="EMBL/GenBank/DDBJ databases">
        <authorList>
            <person name="Gilroy R."/>
        </authorList>
    </citation>
    <scope>NUCLEOTIDE SEQUENCE</scope>
    <source>
        <strain evidence="2">CHK55-1828</strain>
    </source>
</reference>
<accession>A0A921HWT3</accession>
<reference evidence="2" key="1">
    <citation type="journal article" date="2021" name="PeerJ">
        <title>Extensive microbial diversity within the chicken gut microbiome revealed by metagenomics and culture.</title>
        <authorList>
            <person name="Gilroy R."/>
            <person name="Ravi A."/>
            <person name="Getino M."/>
            <person name="Pursley I."/>
            <person name="Horton D.L."/>
            <person name="Alikhan N.F."/>
            <person name="Baker D."/>
            <person name="Gharbi K."/>
            <person name="Hall N."/>
            <person name="Watson M."/>
            <person name="Adriaenssens E.M."/>
            <person name="Foster-Nyarko E."/>
            <person name="Jarju S."/>
            <person name="Secka A."/>
            <person name="Antonio M."/>
            <person name="Oren A."/>
            <person name="Chaudhuri R.R."/>
            <person name="La Ragione R."/>
            <person name="Hildebrand F."/>
            <person name="Pallen M.J."/>
        </authorList>
    </citation>
    <scope>NUCLEOTIDE SEQUENCE</scope>
    <source>
        <strain evidence="2">CHK55-1828</strain>
    </source>
</reference>
<name>A0A921HWT3_9BACT</name>
<dbReference type="InterPro" id="IPR021670">
    <property type="entry name" value="DUF3256"/>
</dbReference>
<dbReference type="Proteomes" id="UP000717835">
    <property type="component" value="Unassembled WGS sequence"/>
</dbReference>
<keyword evidence="1" id="KW-0732">Signal</keyword>
<gene>
    <name evidence="2" type="ORF">K8W02_05715</name>
</gene>
<dbReference type="EMBL" id="DYVX01000050">
    <property type="protein sequence ID" value="HJF91865.1"/>
    <property type="molecule type" value="Genomic_DNA"/>
</dbReference>
<feature type="chain" id="PRO_5036720216" evidence="1">
    <location>
        <begin position="21"/>
        <end position="215"/>
    </location>
</feature>
<dbReference type="AlphaFoldDB" id="A0A921HWT3"/>
<organism evidence="2 3">
    <name type="scientific">Mediterranea massiliensis</name>
    <dbReference type="NCBI Taxonomy" id="1841865"/>
    <lineage>
        <taxon>Bacteria</taxon>
        <taxon>Pseudomonadati</taxon>
        <taxon>Bacteroidota</taxon>
        <taxon>Bacteroidia</taxon>
        <taxon>Bacteroidales</taxon>
        <taxon>Bacteroidaceae</taxon>
        <taxon>Mediterranea</taxon>
    </lineage>
</organism>
<evidence type="ECO:0000256" key="1">
    <source>
        <dbReference type="SAM" id="SignalP"/>
    </source>
</evidence>
<evidence type="ECO:0000313" key="2">
    <source>
        <dbReference type="EMBL" id="HJF91865.1"/>
    </source>
</evidence>
<evidence type="ECO:0000313" key="3">
    <source>
        <dbReference type="Proteomes" id="UP000717835"/>
    </source>
</evidence>
<dbReference type="RefSeq" id="WP_022021060.1">
    <property type="nucleotide sequence ID" value="NZ_DYVX01000050.1"/>
</dbReference>
<comment type="caution">
    <text evidence="2">The sequence shown here is derived from an EMBL/GenBank/DDBJ whole genome shotgun (WGS) entry which is preliminary data.</text>
</comment>
<dbReference type="Pfam" id="PF11644">
    <property type="entry name" value="DUF3256"/>
    <property type="match status" value="1"/>
</dbReference>
<sequence>MKKLYTFIYAVLLGVAPLFGQTAKDCFKAMPDSLTPLLTAVNKADFIDFLESKMRAEVTNRLGQKSEMTELTPDYIRMQMTSRSFWQMKVLDVNDSTRVVCTVSTVNGPVPDSDIRFYTTGWKELPASSFLRQPVLEDFLSVPDSVDDNGVRQAFSQVDMTLVMADLSAKDDTLTFTFTKPRYIDKEANEVLKPFIRPVLKYVWREGRFVPVTSL</sequence>